<dbReference type="Pfam" id="PF01545">
    <property type="entry name" value="Cation_efflux"/>
    <property type="match status" value="1"/>
</dbReference>
<reference evidence="12 13" key="1">
    <citation type="journal article" date="2018" name="ISME J.">
        <title>Endosymbiont genomes yield clues of tubeworm success.</title>
        <authorList>
            <person name="Li Y."/>
            <person name="Liles M.R."/>
            <person name="Halanych K.M."/>
        </authorList>
    </citation>
    <scope>NUCLEOTIDE SEQUENCE [LARGE SCALE GENOMIC DNA]</scope>
    <source>
        <strain evidence="12">A1464</strain>
    </source>
</reference>
<keyword evidence="4" id="KW-0408">Iron</keyword>
<name>A0A370DK46_9GAMM</name>
<evidence type="ECO:0000259" key="11">
    <source>
        <dbReference type="Pfam" id="PF16916"/>
    </source>
</evidence>
<keyword evidence="5 9" id="KW-0812">Transmembrane</keyword>
<evidence type="ECO:0000256" key="1">
    <source>
        <dbReference type="ARBA" id="ARBA00004141"/>
    </source>
</evidence>
<dbReference type="InterPro" id="IPR002524">
    <property type="entry name" value="Cation_efflux"/>
</dbReference>
<dbReference type="SUPFAM" id="SSF160240">
    <property type="entry name" value="Cation efflux protein cytoplasmic domain-like"/>
    <property type="match status" value="1"/>
</dbReference>
<evidence type="ECO:0000313" key="13">
    <source>
        <dbReference type="Proteomes" id="UP000254266"/>
    </source>
</evidence>
<dbReference type="PANTHER" id="PTHR43840">
    <property type="entry name" value="MITOCHONDRIAL METAL TRANSPORTER 1-RELATED"/>
    <property type="match status" value="1"/>
</dbReference>
<keyword evidence="8 9" id="KW-0472">Membrane</keyword>
<evidence type="ECO:0000256" key="6">
    <source>
        <dbReference type="ARBA" id="ARBA00022906"/>
    </source>
</evidence>
<feature type="transmembrane region" description="Helical" evidence="9">
    <location>
        <begin position="82"/>
        <end position="104"/>
    </location>
</feature>
<keyword evidence="6" id="KW-0406">Ion transport</keyword>
<evidence type="ECO:0000256" key="9">
    <source>
        <dbReference type="SAM" id="Phobius"/>
    </source>
</evidence>
<keyword evidence="13" id="KW-1185">Reference proteome</keyword>
<dbReference type="GO" id="GO:0015093">
    <property type="term" value="F:ferrous iron transmembrane transporter activity"/>
    <property type="evidence" value="ECO:0007669"/>
    <property type="project" value="TreeGrafter"/>
</dbReference>
<evidence type="ECO:0000313" key="12">
    <source>
        <dbReference type="EMBL" id="RDH85282.1"/>
    </source>
</evidence>
<evidence type="ECO:0000256" key="3">
    <source>
        <dbReference type="ARBA" id="ARBA00022448"/>
    </source>
</evidence>
<feature type="domain" description="Cation efflux protein transmembrane" evidence="10">
    <location>
        <begin position="17"/>
        <end position="206"/>
    </location>
</feature>
<keyword evidence="7 9" id="KW-1133">Transmembrane helix</keyword>
<dbReference type="Pfam" id="PF16916">
    <property type="entry name" value="ZT_dimer"/>
    <property type="match status" value="1"/>
</dbReference>
<gene>
    <name evidence="12" type="ORF">DIZ80_02370</name>
</gene>
<sequence>MKDSAQRDKQVRRIILIEGLANLLVLICKITVGLSTGSMAILADAIHSLTDLINNVVAWFVIHFSSLPADREHPYGHRKFETLTVFVLGSILVLLAFELALSAIKNEESEVVSSDIEIVIMLGVLVINILVTSWQHMWAKRLNSDILRADATHTFADVLITSVVIAGWQLSVMGYVWVDRLCAFGVAILVIYLAYKLFKRAVPVLLDEYAIDPDELSCIIKKVHGVKKVYRIRSRWIGNACAVDMVISVDPSLSTEESHSIADKIESLIEKEFDTSDISIHVEPDI</sequence>
<dbReference type="AlphaFoldDB" id="A0A370DK46"/>
<dbReference type="GO" id="GO:0006882">
    <property type="term" value="P:intracellular zinc ion homeostasis"/>
    <property type="evidence" value="ECO:0007669"/>
    <property type="project" value="TreeGrafter"/>
</dbReference>
<feature type="domain" description="Cation efflux protein cytoplasmic" evidence="11">
    <location>
        <begin position="214"/>
        <end position="284"/>
    </location>
</feature>
<feature type="transmembrane region" description="Helical" evidence="9">
    <location>
        <begin position="116"/>
        <end position="134"/>
    </location>
</feature>
<dbReference type="GO" id="GO:0015341">
    <property type="term" value="F:zinc efflux antiporter activity"/>
    <property type="evidence" value="ECO:0007669"/>
    <property type="project" value="TreeGrafter"/>
</dbReference>
<comment type="caution">
    <text evidence="12">The sequence shown here is derived from an EMBL/GenBank/DDBJ whole genome shotgun (WGS) entry which is preliminary data.</text>
</comment>
<organism evidence="12 13">
    <name type="scientific">endosymbiont of Galathealinum brachiosum</name>
    <dbReference type="NCBI Taxonomy" id="2200906"/>
    <lineage>
        <taxon>Bacteria</taxon>
        <taxon>Pseudomonadati</taxon>
        <taxon>Pseudomonadota</taxon>
        <taxon>Gammaproteobacteria</taxon>
        <taxon>sulfur-oxidizing symbionts</taxon>
    </lineage>
</organism>
<dbReference type="InterPro" id="IPR027469">
    <property type="entry name" value="Cation_efflux_TMD_sf"/>
</dbReference>
<evidence type="ECO:0000256" key="4">
    <source>
        <dbReference type="ARBA" id="ARBA00022496"/>
    </source>
</evidence>
<dbReference type="Proteomes" id="UP000254266">
    <property type="component" value="Unassembled WGS sequence"/>
</dbReference>
<dbReference type="Gene3D" id="3.30.70.1350">
    <property type="entry name" value="Cation efflux protein, cytoplasmic domain"/>
    <property type="match status" value="1"/>
</dbReference>
<dbReference type="Gene3D" id="1.20.1510.10">
    <property type="entry name" value="Cation efflux protein transmembrane domain"/>
    <property type="match status" value="1"/>
</dbReference>
<dbReference type="GO" id="GO:0005886">
    <property type="term" value="C:plasma membrane"/>
    <property type="evidence" value="ECO:0007669"/>
    <property type="project" value="TreeGrafter"/>
</dbReference>
<comment type="subcellular location">
    <subcellularLocation>
        <location evidence="1">Membrane</location>
        <topology evidence="1">Multi-pass membrane protein</topology>
    </subcellularLocation>
</comment>
<dbReference type="InterPro" id="IPR036837">
    <property type="entry name" value="Cation_efflux_CTD_sf"/>
</dbReference>
<dbReference type="SUPFAM" id="SSF161111">
    <property type="entry name" value="Cation efflux protein transmembrane domain-like"/>
    <property type="match status" value="1"/>
</dbReference>
<dbReference type="PANTHER" id="PTHR43840:SF15">
    <property type="entry name" value="MITOCHONDRIAL METAL TRANSPORTER 1-RELATED"/>
    <property type="match status" value="1"/>
</dbReference>
<evidence type="ECO:0000256" key="8">
    <source>
        <dbReference type="ARBA" id="ARBA00023136"/>
    </source>
</evidence>
<feature type="transmembrane region" description="Helical" evidence="9">
    <location>
        <begin position="20"/>
        <end position="46"/>
    </location>
</feature>
<dbReference type="InterPro" id="IPR050291">
    <property type="entry name" value="CDF_Transporter"/>
</dbReference>
<keyword evidence="4" id="KW-0410">Iron transport</keyword>
<protein>
    <submittedName>
        <fullName evidence="12">Cation transporter</fullName>
    </submittedName>
</protein>
<dbReference type="InterPro" id="IPR027470">
    <property type="entry name" value="Cation_efflux_CTD"/>
</dbReference>
<accession>A0A370DK46</accession>
<evidence type="ECO:0000259" key="10">
    <source>
        <dbReference type="Pfam" id="PF01545"/>
    </source>
</evidence>
<keyword evidence="6" id="KW-0862">Zinc</keyword>
<keyword evidence="6" id="KW-0864">Zinc transport</keyword>
<dbReference type="NCBIfam" id="TIGR01297">
    <property type="entry name" value="CDF"/>
    <property type="match status" value="1"/>
</dbReference>
<evidence type="ECO:0000256" key="2">
    <source>
        <dbReference type="ARBA" id="ARBA00010212"/>
    </source>
</evidence>
<dbReference type="InterPro" id="IPR058533">
    <property type="entry name" value="Cation_efflux_TM"/>
</dbReference>
<dbReference type="EMBL" id="QFXC01000004">
    <property type="protein sequence ID" value="RDH85282.1"/>
    <property type="molecule type" value="Genomic_DNA"/>
</dbReference>
<keyword evidence="3" id="KW-0813">Transport</keyword>
<evidence type="ECO:0000256" key="5">
    <source>
        <dbReference type="ARBA" id="ARBA00022692"/>
    </source>
</evidence>
<dbReference type="GO" id="GO:0015086">
    <property type="term" value="F:cadmium ion transmembrane transporter activity"/>
    <property type="evidence" value="ECO:0007669"/>
    <property type="project" value="TreeGrafter"/>
</dbReference>
<comment type="similarity">
    <text evidence="2">Belongs to the cation diffusion facilitator (CDF) transporter (TC 2.A.4) family. FieF subfamily.</text>
</comment>
<feature type="transmembrane region" description="Helical" evidence="9">
    <location>
        <begin position="177"/>
        <end position="195"/>
    </location>
</feature>
<proteinExistence type="inferred from homology"/>
<evidence type="ECO:0000256" key="7">
    <source>
        <dbReference type="ARBA" id="ARBA00022989"/>
    </source>
</evidence>